<gene>
    <name evidence="1" type="primary">nnrE</name>
    <name evidence="3" type="ORF">PXC00_09640</name>
</gene>
<dbReference type="GO" id="GO:0052856">
    <property type="term" value="F:NAD(P)HX epimerase activity"/>
    <property type="evidence" value="ECO:0007669"/>
    <property type="project" value="UniProtKB-UniRule"/>
</dbReference>
<feature type="domain" description="YjeF N-terminal" evidence="2">
    <location>
        <begin position="9"/>
        <end position="215"/>
    </location>
</feature>
<comment type="catalytic activity">
    <reaction evidence="1">
        <text>(6R)-NADHX = (6S)-NADHX</text>
        <dbReference type="Rhea" id="RHEA:32215"/>
        <dbReference type="ChEBI" id="CHEBI:64074"/>
        <dbReference type="ChEBI" id="CHEBI:64075"/>
        <dbReference type="EC" id="5.1.99.6"/>
    </reaction>
</comment>
<feature type="binding site" evidence="1">
    <location>
        <position position="57"/>
    </location>
    <ligand>
        <name>K(+)</name>
        <dbReference type="ChEBI" id="CHEBI:29103"/>
    </ligand>
</feature>
<feature type="binding site" evidence="1">
    <location>
        <position position="161"/>
    </location>
    <ligand>
        <name>K(+)</name>
        <dbReference type="ChEBI" id="CHEBI:29103"/>
    </ligand>
</feature>
<reference evidence="3" key="1">
    <citation type="submission" date="2023-09" db="EMBL/GenBank/DDBJ databases">
        <authorList>
            <person name="Zeng C."/>
        </authorList>
    </citation>
    <scope>NUCLEOTIDE SEQUENCE</scope>
    <source>
        <strain evidence="3">ZCY20-5</strain>
    </source>
</reference>
<organism evidence="3 4">
    <name type="scientific">Caproicibacterium argilliputei</name>
    <dbReference type="NCBI Taxonomy" id="3030016"/>
    <lineage>
        <taxon>Bacteria</taxon>
        <taxon>Bacillati</taxon>
        <taxon>Bacillota</taxon>
        <taxon>Clostridia</taxon>
        <taxon>Eubacteriales</taxon>
        <taxon>Oscillospiraceae</taxon>
        <taxon>Caproicibacterium</taxon>
    </lineage>
</organism>
<comment type="caution">
    <text evidence="1">Lacks conserved residue(s) required for the propagation of feature annotation.</text>
</comment>
<keyword evidence="1" id="KW-0520">NAD</keyword>
<name>A0AA97D746_9FIRM</name>
<dbReference type="SUPFAM" id="SSF64153">
    <property type="entry name" value="YjeF N-terminal domain-like"/>
    <property type="match status" value="1"/>
</dbReference>
<keyword evidence="1" id="KW-0479">Metal-binding</keyword>
<dbReference type="EC" id="5.1.99.6" evidence="1"/>
<sequence length="218" mass="22896">MKTVTVSQMKQIEKNAAESGLSYTQMMENAGARAADFLLAQTPPARSAVVFAGKGNNAGDGFVAARLLKKAGCEVTVVLTDGLPQTADTCRNLEKIQAMGIPVFDFLEETAAVTAQLKNACVAVDAIYGTGFHGALRQSMRLVTEVLNAGGRSILALDMPSGVSADTGEVSPGAVRATWTMAFDSLKPAHLLEKSIPFCGEIVPVDIGIPAECHEILE</sequence>
<comment type="similarity">
    <text evidence="1">Belongs to the NnrE/AIBP family.</text>
</comment>
<feature type="binding site" evidence="1">
    <location>
        <begin position="129"/>
        <end position="135"/>
    </location>
    <ligand>
        <name>(6S)-NADPHX</name>
        <dbReference type="ChEBI" id="CHEBI:64076"/>
    </ligand>
</feature>
<dbReference type="HAMAP" id="MF_01966">
    <property type="entry name" value="NADHX_epimerase"/>
    <property type="match status" value="1"/>
</dbReference>
<keyword evidence="1" id="KW-0630">Potassium</keyword>
<keyword evidence="1" id="KW-0521">NADP</keyword>
<dbReference type="EMBL" id="CP135996">
    <property type="protein sequence ID" value="WOC31481.1"/>
    <property type="molecule type" value="Genomic_DNA"/>
</dbReference>
<feature type="binding site" evidence="1">
    <location>
        <position position="158"/>
    </location>
    <ligand>
        <name>(6S)-NADPHX</name>
        <dbReference type="ChEBI" id="CHEBI:64076"/>
    </ligand>
</feature>
<comment type="function">
    <text evidence="1">Catalyzes the epimerization of the S- and R-forms of NAD(P)HX, a damaged form of NAD(P)H that is a result of enzymatic or heat-dependent hydration. This is a prerequisite for the S-specific NAD(P)H-hydrate dehydratase to allow the repair of both epimers of NAD(P)HX.</text>
</comment>
<evidence type="ECO:0000259" key="2">
    <source>
        <dbReference type="PROSITE" id="PS51385"/>
    </source>
</evidence>
<dbReference type="Pfam" id="PF03853">
    <property type="entry name" value="YjeF_N"/>
    <property type="match status" value="1"/>
</dbReference>
<reference evidence="3" key="2">
    <citation type="submission" date="2024-06" db="EMBL/GenBank/DDBJ databases">
        <title>Caproicibacterium argilliputei sp. nov, a novel caproic acid producing anaerobic bacterium isolated from pit mud.</title>
        <authorList>
            <person name="Xia S."/>
        </authorList>
    </citation>
    <scope>NUCLEOTIDE SEQUENCE</scope>
    <source>
        <strain evidence="3">ZCY20-5</strain>
    </source>
</reference>
<dbReference type="PROSITE" id="PS51385">
    <property type="entry name" value="YJEF_N"/>
    <property type="match status" value="1"/>
</dbReference>
<comment type="catalytic activity">
    <reaction evidence="1">
        <text>(6R)-NADPHX = (6S)-NADPHX</text>
        <dbReference type="Rhea" id="RHEA:32227"/>
        <dbReference type="ChEBI" id="CHEBI:64076"/>
        <dbReference type="ChEBI" id="CHEBI:64077"/>
        <dbReference type="EC" id="5.1.99.6"/>
    </reaction>
</comment>
<keyword evidence="1" id="KW-0547">Nucleotide-binding</keyword>
<dbReference type="GO" id="GO:0000166">
    <property type="term" value="F:nucleotide binding"/>
    <property type="evidence" value="ECO:0007669"/>
    <property type="project" value="UniProtKB-KW"/>
</dbReference>
<comment type="cofactor">
    <cofactor evidence="1">
        <name>K(+)</name>
        <dbReference type="ChEBI" id="CHEBI:29103"/>
    </cofactor>
    <text evidence="1">Binds 1 potassium ion per subunit.</text>
</comment>
<dbReference type="Gene3D" id="3.40.50.10260">
    <property type="entry name" value="YjeF N-terminal domain"/>
    <property type="match status" value="1"/>
</dbReference>
<proteinExistence type="inferred from homology"/>
<dbReference type="AlphaFoldDB" id="A0AA97D746"/>
<feature type="binding site" evidence="1">
    <location>
        <position position="125"/>
    </location>
    <ligand>
        <name>K(+)</name>
        <dbReference type="ChEBI" id="CHEBI:29103"/>
    </ligand>
</feature>
<keyword evidence="4" id="KW-1185">Reference proteome</keyword>
<dbReference type="Proteomes" id="UP001300604">
    <property type="component" value="Chromosome"/>
</dbReference>
<dbReference type="NCBIfam" id="TIGR00197">
    <property type="entry name" value="yjeF_nterm"/>
    <property type="match status" value="1"/>
</dbReference>
<dbReference type="GO" id="GO:0046872">
    <property type="term" value="F:metal ion binding"/>
    <property type="evidence" value="ECO:0007669"/>
    <property type="project" value="UniProtKB-KW"/>
</dbReference>
<dbReference type="InterPro" id="IPR004443">
    <property type="entry name" value="YjeF_N_dom"/>
</dbReference>
<dbReference type="RefSeq" id="WP_275845338.1">
    <property type="nucleotide sequence ID" value="NZ_CP135996.1"/>
</dbReference>
<evidence type="ECO:0000313" key="3">
    <source>
        <dbReference type="EMBL" id="WOC31481.1"/>
    </source>
</evidence>
<keyword evidence="1 3" id="KW-0413">Isomerase</keyword>
<dbReference type="InterPro" id="IPR036652">
    <property type="entry name" value="YjeF_N_dom_sf"/>
</dbReference>
<evidence type="ECO:0000313" key="4">
    <source>
        <dbReference type="Proteomes" id="UP001300604"/>
    </source>
</evidence>
<evidence type="ECO:0000256" key="1">
    <source>
        <dbReference type="HAMAP-Rule" id="MF_01966"/>
    </source>
</evidence>
<accession>A0AA97D746</accession>
<dbReference type="KEGG" id="carl:PXC00_09640"/>
<protein>
    <recommendedName>
        <fullName evidence="1">NAD(P)H-hydrate epimerase</fullName>
        <ecNumber evidence="1">5.1.99.6</ecNumber>
    </recommendedName>
    <alternativeName>
        <fullName evidence="1">NAD(P)HX epimerase</fullName>
    </alternativeName>
</protein>